<name>F2RFF1_STRVP</name>
<accession>F2RFF1</accession>
<proteinExistence type="predicted"/>
<dbReference type="HOGENOM" id="CLU_180858_0_0_11"/>
<evidence type="ECO:0000256" key="1">
    <source>
        <dbReference type="SAM" id="Phobius"/>
    </source>
</evidence>
<protein>
    <submittedName>
        <fullName evidence="2">Uncharacterized protein</fullName>
    </submittedName>
</protein>
<reference evidence="2 3" key="1">
    <citation type="journal article" date="2011" name="BMC Genomics">
        <title>Genome-wide analysis of the role of GlnR in Streptomyces venezuelae provides new insights into global nitrogen regulation in actinomycetes.</title>
        <authorList>
            <person name="Pullan S.T."/>
            <person name="Bibb M.J."/>
            <person name="Merrick M."/>
        </authorList>
    </citation>
    <scope>NUCLEOTIDE SEQUENCE [LARGE SCALE GENOMIC DNA]</scope>
    <source>
        <strain evidence="3">ATCC 10712 / CBS 650.69 / DSM 40230 / JCM 4526 / NBRC 13096 / PD 04745</strain>
    </source>
</reference>
<dbReference type="PATRIC" id="fig|953739.5.peg.3555"/>
<dbReference type="eggNOG" id="ENOG5031WUA">
    <property type="taxonomic scope" value="Bacteria"/>
</dbReference>
<keyword evidence="1" id="KW-0472">Membrane</keyword>
<keyword evidence="1" id="KW-1133">Transmembrane helix</keyword>
<gene>
    <name evidence="2" type="ordered locus">SVEN_1444</name>
</gene>
<dbReference type="Proteomes" id="UP000006854">
    <property type="component" value="Chromosome"/>
</dbReference>
<keyword evidence="3" id="KW-1185">Reference proteome</keyword>
<dbReference type="STRING" id="953739.SVEN_1444"/>
<keyword evidence="1" id="KW-0812">Transmembrane</keyword>
<sequence>MEAVMTARTYTRVRPGATGVDTRLPWWALVLPAAAFVALLLLMAGPAEAHAPSGDAGAGRVLERIQQTLSL</sequence>
<dbReference type="KEGG" id="sve:SVEN_1444"/>
<organism evidence="2 3">
    <name type="scientific">Streptomyces venezuelae (strain ATCC 10712 / CBS 650.69 / DSM 40230 / JCM 4526 / NBRC 13096 / PD 04745)</name>
    <dbReference type="NCBI Taxonomy" id="953739"/>
    <lineage>
        <taxon>Bacteria</taxon>
        <taxon>Bacillati</taxon>
        <taxon>Actinomycetota</taxon>
        <taxon>Actinomycetes</taxon>
        <taxon>Kitasatosporales</taxon>
        <taxon>Streptomycetaceae</taxon>
        <taxon>Streptomyces</taxon>
    </lineage>
</organism>
<evidence type="ECO:0000313" key="3">
    <source>
        <dbReference type="Proteomes" id="UP000006854"/>
    </source>
</evidence>
<dbReference type="EMBL" id="FR845719">
    <property type="protein sequence ID" value="CCA54731.1"/>
    <property type="molecule type" value="Genomic_DNA"/>
</dbReference>
<feature type="transmembrane region" description="Helical" evidence="1">
    <location>
        <begin position="24"/>
        <end position="44"/>
    </location>
</feature>
<evidence type="ECO:0000313" key="2">
    <source>
        <dbReference type="EMBL" id="CCA54731.1"/>
    </source>
</evidence>
<dbReference type="AlphaFoldDB" id="F2RFF1"/>